<accession>A0A2G0CIZ4</accession>
<evidence type="ECO:0000313" key="2">
    <source>
        <dbReference type="Proteomes" id="UP000226437"/>
    </source>
</evidence>
<gene>
    <name evidence="1" type="ORF">CGL56_02305</name>
</gene>
<keyword evidence="2" id="KW-1185">Reference proteome</keyword>
<dbReference type="EMBL" id="PDLO01000001">
    <property type="protein sequence ID" value="PHK99897.1"/>
    <property type="molecule type" value="Genomic_DNA"/>
</dbReference>
<evidence type="ECO:0000313" key="1">
    <source>
        <dbReference type="EMBL" id="PHK99897.1"/>
    </source>
</evidence>
<organism evidence="1 2">
    <name type="scientific">Neolewinella marina</name>
    <dbReference type="NCBI Taxonomy" id="438751"/>
    <lineage>
        <taxon>Bacteria</taxon>
        <taxon>Pseudomonadati</taxon>
        <taxon>Bacteroidota</taxon>
        <taxon>Saprospiria</taxon>
        <taxon>Saprospirales</taxon>
        <taxon>Lewinellaceae</taxon>
        <taxon>Neolewinella</taxon>
    </lineage>
</organism>
<dbReference type="RefSeq" id="WP_099104876.1">
    <property type="nucleotide sequence ID" value="NZ_JAATJF010000001.1"/>
</dbReference>
<protein>
    <submittedName>
        <fullName evidence="1">Uncharacterized protein</fullName>
    </submittedName>
</protein>
<comment type="caution">
    <text evidence="1">The sequence shown here is derived from an EMBL/GenBank/DDBJ whole genome shotgun (WGS) entry which is preliminary data.</text>
</comment>
<dbReference type="Proteomes" id="UP000226437">
    <property type="component" value="Unassembled WGS sequence"/>
</dbReference>
<dbReference type="OrthoDB" id="953239at2"/>
<reference evidence="1 2" key="1">
    <citation type="submission" date="2017-10" db="EMBL/GenBank/DDBJ databases">
        <title>The draft genome sequence of Lewinella marina KCTC 32374.</title>
        <authorList>
            <person name="Wang K."/>
        </authorList>
    </citation>
    <scope>NUCLEOTIDE SEQUENCE [LARGE SCALE GENOMIC DNA]</scope>
    <source>
        <strain evidence="1 2">MKG-38</strain>
    </source>
</reference>
<sequence>MKEDIATPEVTDVAVAAVPRQEAGEELWDIYLINLRQEPMENILVTSQGYGSIDGVDKTTTVLRHFHQKLEAQDSLKLEPIQPSLFAITNEYWVSFNNGKHMLDKRYTFPAGTISQESLTELPVLGRPGVMMQ</sequence>
<dbReference type="AlphaFoldDB" id="A0A2G0CIZ4"/>
<name>A0A2G0CIZ4_9BACT</name>
<proteinExistence type="predicted"/>